<keyword evidence="1" id="KW-0812">Transmembrane</keyword>
<evidence type="ECO:0000256" key="1">
    <source>
        <dbReference type="SAM" id="Phobius"/>
    </source>
</evidence>
<organism evidence="2">
    <name type="scientific">Medioppia subpectinata</name>
    <dbReference type="NCBI Taxonomy" id="1979941"/>
    <lineage>
        <taxon>Eukaryota</taxon>
        <taxon>Metazoa</taxon>
        <taxon>Ecdysozoa</taxon>
        <taxon>Arthropoda</taxon>
        <taxon>Chelicerata</taxon>
        <taxon>Arachnida</taxon>
        <taxon>Acari</taxon>
        <taxon>Acariformes</taxon>
        <taxon>Sarcoptiformes</taxon>
        <taxon>Oribatida</taxon>
        <taxon>Brachypylina</taxon>
        <taxon>Oppioidea</taxon>
        <taxon>Oppiidae</taxon>
        <taxon>Medioppia</taxon>
    </lineage>
</organism>
<reference evidence="2" key="1">
    <citation type="submission" date="2020-11" db="EMBL/GenBank/DDBJ databases">
        <authorList>
            <person name="Tran Van P."/>
        </authorList>
    </citation>
    <scope>NUCLEOTIDE SEQUENCE</scope>
</reference>
<evidence type="ECO:0000313" key="2">
    <source>
        <dbReference type="EMBL" id="CAD7623359.1"/>
    </source>
</evidence>
<evidence type="ECO:0000313" key="3">
    <source>
        <dbReference type="Proteomes" id="UP000759131"/>
    </source>
</evidence>
<dbReference type="OrthoDB" id="6535016at2759"/>
<dbReference type="EMBL" id="OC856199">
    <property type="protein sequence ID" value="CAD7623359.1"/>
    <property type="molecule type" value="Genomic_DNA"/>
</dbReference>
<dbReference type="AlphaFoldDB" id="A0A7R9KK65"/>
<keyword evidence="1" id="KW-0472">Membrane</keyword>
<proteinExistence type="predicted"/>
<dbReference type="Proteomes" id="UP000759131">
    <property type="component" value="Unassembled WGS sequence"/>
</dbReference>
<protein>
    <submittedName>
        <fullName evidence="2">Uncharacterized protein</fullName>
    </submittedName>
</protein>
<keyword evidence="1" id="KW-1133">Transmembrane helix</keyword>
<gene>
    <name evidence="2" type="ORF">OSB1V03_LOCUS3815</name>
</gene>
<keyword evidence="3" id="KW-1185">Reference proteome</keyword>
<sequence length="485" mass="56718">MSTAELKQIQQMLTPIETRIINRALNVLDQNYFDFTYTGMYSEFTKLMVKVRDKRSHVFIASEFAMDFYTKQTETFGFTVHMARDEYFDRPYGFLIHKDSADSILAIQLNQILKSSLECGLFSKMREMTAKNGFKLYGDLNYKYKPMAKSIALMTMDAMKIAIGPYLCVQKIMEIPKYTNIYCDVDIGYETEPYVFNYDFKPIGNFTATWMQMAPEFEIKLLCSMDYFLLKELVRRTRYGAIMLETNKSRVLNLPGYNYYMENSLKYVYAKDVDILLDRYQINDQMLQFGDILGATNYPALSILGAIRVKQSAHRYLMIIGILFVVKLIILTIINEEILSFTITNPYKVIDSLEDLELRPKVEPRLYLASADLNSIRKRATPLEMRVLKRALSKYEQNYVDIRWGDFFYKLSAILDGIRAKRNEAVIMWLFNAELIMKQVDAYTTVHLAREQYYQMGYGHIVNKQPNNPVLSKHFADIVKFVVNY</sequence>
<dbReference type="EMBL" id="CAJPIZ010001624">
    <property type="protein sequence ID" value="CAG2103789.1"/>
    <property type="molecule type" value="Genomic_DNA"/>
</dbReference>
<feature type="transmembrane region" description="Helical" evidence="1">
    <location>
        <begin position="316"/>
        <end position="334"/>
    </location>
</feature>
<name>A0A7R9KK65_9ACAR</name>
<accession>A0A7R9KK65</accession>